<feature type="domain" description="Helix-turn-helix" evidence="1">
    <location>
        <begin position="38"/>
        <end position="85"/>
    </location>
</feature>
<dbReference type="STRING" id="1792845.BC343_07000"/>
<dbReference type="EMBL" id="MBTF01000023">
    <property type="protein sequence ID" value="OOQ58423.1"/>
    <property type="molecule type" value="Genomic_DNA"/>
</dbReference>
<sequence>MAAIDIVTKEGLNRFKNELFDELKELLKPAANTGQKQWLRSQEVRHLLHISPGTLQNFRMNGTLSFTRVGSMHYYKLDDINALLE</sequence>
<name>A0A1S9PBR5_9SPHI</name>
<dbReference type="Proteomes" id="UP000189739">
    <property type="component" value="Unassembled WGS sequence"/>
</dbReference>
<comment type="caution">
    <text evidence="2">The sequence shown here is derived from an EMBL/GenBank/DDBJ whole genome shotgun (WGS) entry which is preliminary data.</text>
</comment>
<reference evidence="2 3" key="1">
    <citation type="submission" date="2016-07" db="EMBL/GenBank/DDBJ databases">
        <title>Genomic analysis of zinc-resistant bacterium Mucilaginibacter pedocola TBZ30.</title>
        <authorList>
            <person name="Huang J."/>
            <person name="Tang J."/>
        </authorList>
    </citation>
    <scope>NUCLEOTIDE SEQUENCE [LARGE SCALE GENOMIC DNA]</scope>
    <source>
        <strain evidence="2 3">TBZ30</strain>
    </source>
</reference>
<evidence type="ECO:0000313" key="2">
    <source>
        <dbReference type="EMBL" id="OOQ58423.1"/>
    </source>
</evidence>
<dbReference type="SUPFAM" id="SSF46955">
    <property type="entry name" value="Putative DNA-binding domain"/>
    <property type="match status" value="1"/>
</dbReference>
<accession>A0A1S9PBR5</accession>
<evidence type="ECO:0000259" key="1">
    <source>
        <dbReference type="Pfam" id="PF12728"/>
    </source>
</evidence>
<dbReference type="InterPro" id="IPR009061">
    <property type="entry name" value="DNA-bd_dom_put_sf"/>
</dbReference>
<proteinExistence type="predicted"/>
<evidence type="ECO:0000313" key="3">
    <source>
        <dbReference type="Proteomes" id="UP000189739"/>
    </source>
</evidence>
<dbReference type="RefSeq" id="WP_078349118.1">
    <property type="nucleotide sequence ID" value="NZ_MBTF01000023.1"/>
</dbReference>
<protein>
    <submittedName>
        <fullName evidence="2">Transcriptional regulator</fullName>
    </submittedName>
</protein>
<dbReference type="PANTHER" id="PTHR34585">
    <property type="match status" value="1"/>
</dbReference>
<dbReference type="OrthoDB" id="1524679at2"/>
<dbReference type="Pfam" id="PF12728">
    <property type="entry name" value="HTH_17"/>
    <property type="match status" value="1"/>
</dbReference>
<dbReference type="InterPro" id="IPR041657">
    <property type="entry name" value="HTH_17"/>
</dbReference>
<dbReference type="PANTHER" id="PTHR34585:SF22">
    <property type="entry name" value="HELIX-TURN-HELIX DOMAIN-CONTAINING PROTEIN"/>
    <property type="match status" value="1"/>
</dbReference>
<keyword evidence="3" id="KW-1185">Reference proteome</keyword>
<organism evidence="2 3">
    <name type="scientific">Mucilaginibacter pedocola</name>
    <dbReference type="NCBI Taxonomy" id="1792845"/>
    <lineage>
        <taxon>Bacteria</taxon>
        <taxon>Pseudomonadati</taxon>
        <taxon>Bacteroidota</taxon>
        <taxon>Sphingobacteriia</taxon>
        <taxon>Sphingobacteriales</taxon>
        <taxon>Sphingobacteriaceae</taxon>
        <taxon>Mucilaginibacter</taxon>
    </lineage>
</organism>
<gene>
    <name evidence="2" type="ORF">BC343_07000</name>
</gene>
<dbReference type="AlphaFoldDB" id="A0A1S9PBR5"/>